<evidence type="ECO:0000313" key="4">
    <source>
        <dbReference type="Proteomes" id="UP000094426"/>
    </source>
</evidence>
<keyword evidence="2" id="KW-0472">Membrane</keyword>
<accession>A0A1E2SHU2</accession>
<evidence type="ECO:0000256" key="2">
    <source>
        <dbReference type="SAM" id="Phobius"/>
    </source>
</evidence>
<feature type="transmembrane region" description="Helical" evidence="2">
    <location>
        <begin position="12"/>
        <end position="32"/>
    </location>
</feature>
<dbReference type="EMBL" id="LNZG01000047">
    <property type="protein sequence ID" value="ODA89422.1"/>
    <property type="molecule type" value="Genomic_DNA"/>
</dbReference>
<evidence type="ECO:0000256" key="1">
    <source>
        <dbReference type="SAM" id="MobiDB-lite"/>
    </source>
</evidence>
<dbReference type="RefSeq" id="WP_041767536.1">
    <property type="nucleotide sequence ID" value="NZ_LNZG01000047.1"/>
</dbReference>
<feature type="transmembrane region" description="Helical" evidence="2">
    <location>
        <begin position="44"/>
        <end position="69"/>
    </location>
</feature>
<comment type="caution">
    <text evidence="3">The sequence shown here is derived from an EMBL/GenBank/DDBJ whole genome shotgun (WGS) entry which is preliminary data.</text>
</comment>
<reference evidence="3 4" key="1">
    <citation type="submission" date="2015-11" db="EMBL/GenBank/DDBJ databases">
        <authorList>
            <person name="Zhang Y."/>
            <person name="Guo Z."/>
        </authorList>
    </citation>
    <scope>NUCLEOTIDE SEQUENCE [LARGE SCALE GENOMIC DNA]</scope>
    <source>
        <strain evidence="4">gdw1</strain>
    </source>
</reference>
<keyword evidence="2" id="KW-1133">Transmembrane helix</keyword>
<evidence type="ECO:0000313" key="3">
    <source>
        <dbReference type="EMBL" id="ODA89422.1"/>
    </source>
</evidence>
<dbReference type="AlphaFoldDB" id="A0A1E2SHU2"/>
<dbReference type="Proteomes" id="UP000094426">
    <property type="component" value="Unassembled WGS sequence"/>
</dbReference>
<feature type="region of interest" description="Disordered" evidence="1">
    <location>
        <begin position="157"/>
        <end position="182"/>
    </location>
</feature>
<organism evidence="3 4">
    <name type="scientific">Leifsonia xyli subsp. xyli</name>
    <dbReference type="NCBI Taxonomy" id="59736"/>
    <lineage>
        <taxon>Bacteria</taxon>
        <taxon>Bacillati</taxon>
        <taxon>Actinomycetota</taxon>
        <taxon>Actinomycetes</taxon>
        <taxon>Micrococcales</taxon>
        <taxon>Microbacteriaceae</taxon>
        <taxon>Leifsonia</taxon>
    </lineage>
</organism>
<gene>
    <name evidence="3" type="ORF">ATY41_05810</name>
</gene>
<name>A0A1E2SHU2_LEIXY</name>
<keyword evidence="2" id="KW-0812">Transmembrane</keyword>
<protein>
    <submittedName>
        <fullName evidence="3">Uncharacterized protein</fullName>
    </submittedName>
</protein>
<sequence length="182" mass="20442">MLAEARHSCRLYKVGYVAVIIAMTSDATYMTFSHFLIGDLESRTPFWVAFTIFFYLGVLLLASGFFLVFTRRALKRLDPLWRLRSAQMTLIVGRAEGNTVDVGLIAALRSAEPVVDTYNSIVRIRDLEVFNDLTLTPRGAATVERIEGAFARKLGQDRIDSAAGNDRDPNESFSSQQDKEIR</sequence>
<proteinExistence type="predicted"/>
<feature type="compositionally biased region" description="Basic and acidic residues" evidence="1">
    <location>
        <begin position="157"/>
        <end position="170"/>
    </location>
</feature>